<dbReference type="InterPro" id="IPR015422">
    <property type="entry name" value="PyrdxlP-dep_Trfase_small"/>
</dbReference>
<dbReference type="Proteomes" id="UP001209535">
    <property type="component" value="Unassembled WGS sequence"/>
</dbReference>
<keyword evidence="5" id="KW-0456">Lyase</keyword>
<dbReference type="Pfam" id="PF01212">
    <property type="entry name" value="Beta_elim_lyase"/>
    <property type="match status" value="1"/>
</dbReference>
<comment type="catalytic activity">
    <reaction evidence="5">
        <text>L-allo-threonine = acetaldehyde + glycine</text>
        <dbReference type="Rhea" id="RHEA:26209"/>
        <dbReference type="ChEBI" id="CHEBI:15343"/>
        <dbReference type="ChEBI" id="CHEBI:57305"/>
        <dbReference type="ChEBI" id="CHEBI:58585"/>
        <dbReference type="EC" id="4.1.2.48"/>
    </reaction>
</comment>
<evidence type="ECO:0000313" key="7">
    <source>
        <dbReference type="EMBL" id="MCU9849163.1"/>
    </source>
</evidence>
<dbReference type="Gene3D" id="3.90.1150.10">
    <property type="entry name" value="Aspartate Aminotransferase, domain 1"/>
    <property type="match status" value="1"/>
</dbReference>
<dbReference type="InterPro" id="IPR015421">
    <property type="entry name" value="PyrdxlP-dep_Trfase_major"/>
</dbReference>
<dbReference type="PANTHER" id="PTHR48097">
    <property type="entry name" value="L-THREONINE ALDOLASE-RELATED"/>
    <property type="match status" value="1"/>
</dbReference>
<feature type="domain" description="Aromatic amino acid beta-eliminating lyase/threonine aldolase" evidence="6">
    <location>
        <begin position="3"/>
        <end position="293"/>
    </location>
</feature>
<protein>
    <recommendedName>
        <fullName evidence="5">L-threonine aldolase</fullName>
        <ecNumber evidence="5">4.1.2.48</ecNumber>
    </recommendedName>
</protein>
<comment type="similarity">
    <text evidence="2 5">Belongs to the threonine aldolase family.</text>
</comment>
<evidence type="ECO:0000256" key="1">
    <source>
        <dbReference type="ARBA" id="ARBA00001933"/>
    </source>
</evidence>
<sequence>MEFASDNASSAAPEILAAVTAVNAGAAPSYGADASMARVRALIRETFEAPEAEVYLVATGTAANSLALACHCPPWGAIYAHASAHVDTDECGAPEFYIGGGKIVRIAAPDGKLTPGILKAAIEATPQGFVHSHQRGMVTITNTTEAGTVYSPAEVAALTAIARDHALPVHMDGARFANAVVAADCSPAEMTWKAGIDVLSFGGTKNGCMGVEAVVLFDPAKAWEFELRRKRGGHLFSKHRFLSAQMEAYLTGDLWRRLAARANVRAERLAAGIAAMPEASLLHPREANMVFAYLPRRLHRRLTERGAHYYFWPVDPSAEGPEDEPLAARFVCSWATQETEIDAFLSVIRGRD</sequence>
<comment type="catalytic activity">
    <reaction evidence="5">
        <text>L-threonine = acetaldehyde + glycine</text>
        <dbReference type="Rhea" id="RHEA:19625"/>
        <dbReference type="ChEBI" id="CHEBI:15343"/>
        <dbReference type="ChEBI" id="CHEBI:57305"/>
        <dbReference type="ChEBI" id="CHEBI:57926"/>
        <dbReference type="EC" id="4.1.2.48"/>
    </reaction>
</comment>
<dbReference type="SUPFAM" id="SSF53383">
    <property type="entry name" value="PLP-dependent transferases"/>
    <property type="match status" value="1"/>
</dbReference>
<evidence type="ECO:0000256" key="3">
    <source>
        <dbReference type="ARBA" id="ARBA00011881"/>
    </source>
</evidence>
<dbReference type="EC" id="4.1.2.48" evidence="5"/>
<comment type="caution">
    <text evidence="7">The sequence shown here is derived from an EMBL/GenBank/DDBJ whole genome shotgun (WGS) entry which is preliminary data.</text>
</comment>
<keyword evidence="4 5" id="KW-0663">Pyridoxal phosphate</keyword>
<dbReference type="InterPro" id="IPR001597">
    <property type="entry name" value="ArAA_b-elim_lyase/Thr_aldolase"/>
</dbReference>
<proteinExistence type="inferred from homology"/>
<evidence type="ECO:0000313" key="8">
    <source>
        <dbReference type="Proteomes" id="UP001209535"/>
    </source>
</evidence>
<dbReference type="InterPro" id="IPR015424">
    <property type="entry name" value="PyrdxlP-dep_Trfase"/>
</dbReference>
<dbReference type="RefSeq" id="WP_263337516.1">
    <property type="nucleotide sequence ID" value="NZ_JAOVQO010000013.1"/>
</dbReference>
<name>A0ABT2X5E7_9RHOB</name>
<reference evidence="7 8" key="1">
    <citation type="submission" date="2022-10" db="EMBL/GenBank/DDBJ databases">
        <title>Defluviimonas sp. nov., isolated from ocean surface sediments.</title>
        <authorList>
            <person name="He W."/>
            <person name="Wang L."/>
            <person name="Zhang D.-F."/>
        </authorList>
    </citation>
    <scope>NUCLEOTIDE SEQUENCE [LARGE SCALE GENOMIC DNA]</scope>
    <source>
        <strain evidence="7 8">WL0024</strain>
    </source>
</reference>
<comment type="cofactor">
    <cofactor evidence="1 5">
        <name>pyridoxal 5'-phosphate</name>
        <dbReference type="ChEBI" id="CHEBI:597326"/>
    </cofactor>
</comment>
<dbReference type="PIRSF" id="PIRSF038940">
    <property type="entry name" value="Low_specificity_LTA"/>
    <property type="match status" value="1"/>
</dbReference>
<dbReference type="Gene3D" id="3.40.640.10">
    <property type="entry name" value="Type I PLP-dependent aspartate aminotransferase-like (Major domain)"/>
    <property type="match status" value="1"/>
</dbReference>
<evidence type="ECO:0000256" key="2">
    <source>
        <dbReference type="ARBA" id="ARBA00006966"/>
    </source>
</evidence>
<evidence type="ECO:0000256" key="5">
    <source>
        <dbReference type="PIRNR" id="PIRNR038940"/>
    </source>
</evidence>
<comment type="subunit">
    <text evidence="3">Homotetramer.</text>
</comment>
<evidence type="ECO:0000256" key="4">
    <source>
        <dbReference type="ARBA" id="ARBA00022898"/>
    </source>
</evidence>
<comment type="function">
    <text evidence="5">Catalyzes the cleavage of L-allo-threonine and L-threonine to glycine and acetaldehyde.</text>
</comment>
<dbReference type="InterPro" id="IPR026273">
    <property type="entry name" value="Low_specificity_L-TA_bact"/>
</dbReference>
<dbReference type="PANTHER" id="PTHR48097:SF5">
    <property type="entry name" value="LOW SPECIFICITY L-THREONINE ALDOLASE"/>
    <property type="match status" value="1"/>
</dbReference>
<keyword evidence="8" id="KW-1185">Reference proteome</keyword>
<organism evidence="7 8">
    <name type="scientific">Albidovulum salinarum</name>
    <dbReference type="NCBI Taxonomy" id="2984153"/>
    <lineage>
        <taxon>Bacteria</taxon>
        <taxon>Pseudomonadati</taxon>
        <taxon>Pseudomonadota</taxon>
        <taxon>Alphaproteobacteria</taxon>
        <taxon>Rhodobacterales</taxon>
        <taxon>Paracoccaceae</taxon>
        <taxon>Albidovulum</taxon>
    </lineage>
</organism>
<accession>A0ABT2X5E7</accession>
<dbReference type="EMBL" id="JAOVQO010000013">
    <property type="protein sequence ID" value="MCU9849163.1"/>
    <property type="molecule type" value="Genomic_DNA"/>
</dbReference>
<evidence type="ECO:0000259" key="6">
    <source>
        <dbReference type="Pfam" id="PF01212"/>
    </source>
</evidence>
<gene>
    <name evidence="7" type="ORF">OEZ60_14240</name>
</gene>